<dbReference type="Gene3D" id="1.10.10.60">
    <property type="entry name" value="Homeodomain-like"/>
    <property type="match status" value="1"/>
</dbReference>
<dbReference type="InterPro" id="IPR049397">
    <property type="entry name" value="EthR_C"/>
</dbReference>
<dbReference type="PROSITE" id="PS50977">
    <property type="entry name" value="HTH_TETR_2"/>
    <property type="match status" value="1"/>
</dbReference>
<evidence type="ECO:0000256" key="1">
    <source>
        <dbReference type="ARBA" id="ARBA00023125"/>
    </source>
</evidence>
<dbReference type="InterPro" id="IPR050109">
    <property type="entry name" value="HTH-type_TetR-like_transc_reg"/>
</dbReference>
<comment type="caution">
    <text evidence="4">The sequence shown here is derived from an EMBL/GenBank/DDBJ whole genome shotgun (WGS) entry which is preliminary data.</text>
</comment>
<proteinExistence type="predicted"/>
<dbReference type="RefSeq" id="WP_345430615.1">
    <property type="nucleotide sequence ID" value="NZ_BAABHK010000002.1"/>
</dbReference>
<keyword evidence="5" id="KW-1185">Reference proteome</keyword>
<evidence type="ECO:0000313" key="4">
    <source>
        <dbReference type="EMBL" id="GAA4623985.1"/>
    </source>
</evidence>
<evidence type="ECO:0000256" key="2">
    <source>
        <dbReference type="PROSITE-ProRule" id="PRU00335"/>
    </source>
</evidence>
<dbReference type="SUPFAM" id="SSF48498">
    <property type="entry name" value="Tetracyclin repressor-like, C-terminal domain"/>
    <property type="match status" value="1"/>
</dbReference>
<accession>A0ABP8U8V6</accession>
<dbReference type="EMBL" id="BAABHK010000002">
    <property type="protein sequence ID" value="GAA4623985.1"/>
    <property type="molecule type" value="Genomic_DNA"/>
</dbReference>
<sequence>MATEQTTRRRRDTPRKGDLREQAILRTTEELLERDGVEPMTVEAIAKGAGISRGSLYFYFGSKQEVLTALVARTLDALTRDATVFPDDETTPPHQAIEHAVDRTADMWRRHGPVMRTAVDYAAVIPEIGDLWTATVATFTKVMTGVLVRAGIPEGDGPTEAAALAHTLCWMTERAFYQAASQPVPDLTRAITTCTEIWFRVIGHRSGTSSGG</sequence>
<name>A0ABP8U8V6_9ACTN</name>
<reference evidence="5" key="1">
    <citation type="journal article" date="2019" name="Int. J. Syst. Evol. Microbiol.">
        <title>The Global Catalogue of Microorganisms (GCM) 10K type strain sequencing project: providing services to taxonomists for standard genome sequencing and annotation.</title>
        <authorList>
            <consortium name="The Broad Institute Genomics Platform"/>
            <consortium name="The Broad Institute Genome Sequencing Center for Infectious Disease"/>
            <person name="Wu L."/>
            <person name="Ma J."/>
        </authorList>
    </citation>
    <scope>NUCLEOTIDE SEQUENCE [LARGE SCALE GENOMIC DNA]</scope>
    <source>
        <strain evidence="5">JCM 17939</strain>
    </source>
</reference>
<dbReference type="InterPro" id="IPR001647">
    <property type="entry name" value="HTH_TetR"/>
</dbReference>
<evidence type="ECO:0000259" key="3">
    <source>
        <dbReference type="PROSITE" id="PS50977"/>
    </source>
</evidence>
<dbReference type="PRINTS" id="PR00455">
    <property type="entry name" value="HTHTETR"/>
</dbReference>
<dbReference type="InterPro" id="IPR036271">
    <property type="entry name" value="Tet_transcr_reg_TetR-rel_C_sf"/>
</dbReference>
<dbReference type="Pfam" id="PF21313">
    <property type="entry name" value="EthR_C"/>
    <property type="match status" value="1"/>
</dbReference>
<dbReference type="Proteomes" id="UP001501442">
    <property type="component" value="Unassembled WGS sequence"/>
</dbReference>
<dbReference type="InterPro" id="IPR009057">
    <property type="entry name" value="Homeodomain-like_sf"/>
</dbReference>
<dbReference type="PROSITE" id="PS01081">
    <property type="entry name" value="HTH_TETR_1"/>
    <property type="match status" value="1"/>
</dbReference>
<feature type="DNA-binding region" description="H-T-H motif" evidence="2">
    <location>
        <begin position="41"/>
        <end position="60"/>
    </location>
</feature>
<dbReference type="PANTHER" id="PTHR30055">
    <property type="entry name" value="HTH-TYPE TRANSCRIPTIONAL REGULATOR RUTR"/>
    <property type="match status" value="1"/>
</dbReference>
<dbReference type="PANTHER" id="PTHR30055:SF184">
    <property type="entry name" value="HTH-TYPE TRANSCRIPTIONAL REGULATOR ETHR"/>
    <property type="match status" value="1"/>
</dbReference>
<feature type="domain" description="HTH tetR-type" evidence="3">
    <location>
        <begin position="18"/>
        <end position="78"/>
    </location>
</feature>
<protein>
    <submittedName>
        <fullName evidence="4">TetR/AcrR family transcriptional regulator</fullName>
    </submittedName>
</protein>
<organism evidence="4 5">
    <name type="scientific">Actinoallomurus vinaceus</name>
    <dbReference type="NCBI Taxonomy" id="1080074"/>
    <lineage>
        <taxon>Bacteria</taxon>
        <taxon>Bacillati</taxon>
        <taxon>Actinomycetota</taxon>
        <taxon>Actinomycetes</taxon>
        <taxon>Streptosporangiales</taxon>
        <taxon>Thermomonosporaceae</taxon>
        <taxon>Actinoallomurus</taxon>
    </lineage>
</organism>
<dbReference type="Pfam" id="PF00440">
    <property type="entry name" value="TetR_N"/>
    <property type="match status" value="1"/>
</dbReference>
<gene>
    <name evidence="4" type="ORF">GCM10023196_022460</name>
</gene>
<dbReference type="Gene3D" id="1.10.357.10">
    <property type="entry name" value="Tetracycline Repressor, domain 2"/>
    <property type="match status" value="1"/>
</dbReference>
<keyword evidence="1 2" id="KW-0238">DNA-binding</keyword>
<evidence type="ECO:0000313" key="5">
    <source>
        <dbReference type="Proteomes" id="UP001501442"/>
    </source>
</evidence>
<dbReference type="InterPro" id="IPR023772">
    <property type="entry name" value="DNA-bd_HTH_TetR-type_CS"/>
</dbReference>
<dbReference type="SUPFAM" id="SSF46689">
    <property type="entry name" value="Homeodomain-like"/>
    <property type="match status" value="1"/>
</dbReference>